<keyword evidence="2" id="KW-1185">Reference proteome</keyword>
<protein>
    <submittedName>
        <fullName evidence="1">Uncharacterized protein</fullName>
    </submittedName>
</protein>
<proteinExistence type="predicted"/>
<gene>
    <name evidence="1" type="ORF">BDQ94DRAFT_151756</name>
</gene>
<dbReference type="AlphaFoldDB" id="A0A3F3PPB7"/>
<reference evidence="1 2" key="1">
    <citation type="submission" date="2018-07" db="EMBL/GenBank/DDBJ databases">
        <title>The genomes of Aspergillus section Nigri reveals drivers in fungal speciation.</title>
        <authorList>
            <consortium name="DOE Joint Genome Institute"/>
            <person name="Vesth T.C."/>
            <person name="Nybo J."/>
            <person name="Theobald S."/>
            <person name="Brandl J."/>
            <person name="Frisvad J.C."/>
            <person name="Nielsen K.F."/>
            <person name="Lyhne E.K."/>
            <person name="Kogle M.E."/>
            <person name="Kuo A."/>
            <person name="Riley R."/>
            <person name="Clum A."/>
            <person name="Nolan M."/>
            <person name="Lipzen A."/>
            <person name="Salamov A."/>
            <person name="Henrissat B."/>
            <person name="Wiebenga A."/>
            <person name="De vries R.P."/>
            <person name="Grigoriev I.V."/>
            <person name="Mortensen U.H."/>
            <person name="Andersen M.R."/>
            <person name="Baker S.E."/>
        </authorList>
    </citation>
    <scope>NUCLEOTIDE SEQUENCE [LARGE SCALE GENOMIC DNA]</scope>
    <source>
        <strain evidence="1 2">CBS 139.54b</strain>
    </source>
</reference>
<dbReference type="Pfam" id="PF11917">
    <property type="entry name" value="DUF3435"/>
    <property type="match status" value="1"/>
</dbReference>
<sequence>MYLPSLRLVSDAQQKIIIKHADIQIFLNHYLPQSISSDVQVLRSLNLDSISF</sequence>
<dbReference type="InterPro" id="IPR021842">
    <property type="entry name" value="DUF3435"/>
</dbReference>
<accession>A0A3F3PPB7</accession>
<dbReference type="GeneID" id="38136163"/>
<evidence type="ECO:0000313" key="2">
    <source>
        <dbReference type="Proteomes" id="UP000253729"/>
    </source>
</evidence>
<organism evidence="1 2">
    <name type="scientific">Aspergillus welwitschiae</name>
    <dbReference type="NCBI Taxonomy" id="1341132"/>
    <lineage>
        <taxon>Eukaryota</taxon>
        <taxon>Fungi</taxon>
        <taxon>Dikarya</taxon>
        <taxon>Ascomycota</taxon>
        <taxon>Pezizomycotina</taxon>
        <taxon>Eurotiomycetes</taxon>
        <taxon>Eurotiomycetidae</taxon>
        <taxon>Eurotiales</taxon>
        <taxon>Aspergillaceae</taxon>
        <taxon>Aspergillus</taxon>
        <taxon>Aspergillus subgen. Circumdati</taxon>
    </lineage>
</organism>
<dbReference type="RefSeq" id="XP_026621715.1">
    <property type="nucleotide sequence ID" value="XM_026767807.1"/>
</dbReference>
<name>A0A3F3PPB7_9EURO</name>
<dbReference type="Proteomes" id="UP000253729">
    <property type="component" value="Unassembled WGS sequence"/>
</dbReference>
<evidence type="ECO:0000313" key="1">
    <source>
        <dbReference type="EMBL" id="RDH28693.1"/>
    </source>
</evidence>
<dbReference type="EMBL" id="KZ852074">
    <property type="protein sequence ID" value="RDH28693.1"/>
    <property type="molecule type" value="Genomic_DNA"/>
</dbReference>